<feature type="transmembrane region" description="Helical" evidence="12">
    <location>
        <begin position="396"/>
        <end position="416"/>
    </location>
</feature>
<keyword evidence="4" id="KW-1003">Cell membrane</keyword>
<evidence type="ECO:0000256" key="3">
    <source>
        <dbReference type="ARBA" id="ARBA00008195"/>
    </source>
</evidence>
<dbReference type="InterPro" id="IPR007680">
    <property type="entry name" value="Arabino_trans_central"/>
</dbReference>
<feature type="transmembrane region" description="Helical" evidence="12">
    <location>
        <begin position="235"/>
        <end position="259"/>
    </location>
</feature>
<dbReference type="Pfam" id="PF14896">
    <property type="entry name" value="Arabino_trans_C"/>
    <property type="match status" value="1"/>
</dbReference>
<evidence type="ECO:0000256" key="2">
    <source>
        <dbReference type="ARBA" id="ARBA00004651"/>
    </source>
</evidence>
<keyword evidence="8 12" id="KW-1133">Transmembrane helix</keyword>
<evidence type="ECO:0000256" key="5">
    <source>
        <dbReference type="ARBA" id="ARBA00022676"/>
    </source>
</evidence>
<feature type="domain" description="Arabinofuranosyltransferase central" evidence="13">
    <location>
        <begin position="228"/>
        <end position="717"/>
    </location>
</feature>
<feature type="transmembrane region" description="Helical" evidence="12">
    <location>
        <begin position="27"/>
        <end position="49"/>
    </location>
</feature>
<gene>
    <name evidence="16" type="ORF">ACFPK1_26430</name>
</gene>
<feature type="compositionally biased region" description="Basic and acidic residues" evidence="11">
    <location>
        <begin position="1"/>
        <end position="12"/>
    </location>
</feature>
<keyword evidence="17" id="KW-1185">Reference proteome</keyword>
<dbReference type="EMBL" id="JBHSKG010000018">
    <property type="protein sequence ID" value="MFC5141798.1"/>
    <property type="molecule type" value="Genomic_DNA"/>
</dbReference>
<proteinExistence type="inferred from homology"/>
<dbReference type="InterPro" id="IPR032731">
    <property type="entry name" value="Arabino_trans_C"/>
</dbReference>
<evidence type="ECO:0000256" key="1">
    <source>
        <dbReference type="ARBA" id="ARBA00003001"/>
    </source>
</evidence>
<dbReference type="InterPro" id="IPR027451">
    <property type="entry name" value="EmbABC_dom1"/>
</dbReference>
<evidence type="ECO:0000256" key="6">
    <source>
        <dbReference type="ARBA" id="ARBA00022679"/>
    </source>
</evidence>
<feature type="domain" description="Arabinosyltransferase C-terminal" evidence="14">
    <location>
        <begin position="862"/>
        <end position="1038"/>
    </location>
</feature>
<sequence>MSTDARTRDTQHPGDVPPHRGTPIRSVAALTAVVAGLVAIVGALLLPFAPVSVSTPQVSWPPDPRVPAPTMLMLTAYEPATLEARFSCRTARAAAGSPDGVVLATMGPESPDAEAEALTVVSRDGGVRIRSGGADLFAGPLPPGDCGFVVTGEGTTVRVALDGAVLSTTGPRPAVVDPDELPDSAPLHEPISPMPEVDVLRTSAPPSPLATPDDLSVRLDLDDAFAHSPAPLKTALIVVTVAALVVGAAAMGLLAVLAARSDPSHRFPTVASIRRRLSRRAGAAPFGLRPRVVDVAVPAVLVAWLFLAPLTDDDGYYSAMSANVPFSGYVSNYFQLFNQGYTPFSWPYYALSWWEGVVGFGPVMLRLPALVLGIGTWFLARAFVSSTPLLGPRGLSAWWAPALARLALAAAFLAWWLPYDMGVRPEPVVAFFTVATLVAVAEGLERRRLALLGLAVGLAMAGLMAAPTGFITLAPLVAAAPAAWRHIRERSATPWAAAGRWVVVLAPVAVGSLLGFADGTYGDFVRSQEIFAPIQRPQVWYEEVLRYEALLDTMSHHGSYARRTALLVCFLALVWFLVLLVAARARDLVVPGRLPLAGWSTLLAFALLLPTPSKPTHHFGAFAGLGAVLIALVLVEAPRLLAGIDRHRRVPQVALVAAGVSAVLVFALAGHGRALWPYDWGLGRPAAGDFPSVRGLEFDQPLWWALGLAAVTAAVWLLARWRAPHLRRLALAVAVPATACVLLLAVTAWTLGDLGRATARTADGWSPQIDALRDPVGTRCGLAQQIDVLDPRSSRPLPPAVVPALAPAPPVPALDDPEAPAPEERTEPFVPGAFFPRSPLPPDVPPGTPAWGSFLVPGPDANADARRGAFATDWFRLPAPERSGAVVSVSGRTGDDVSLRAEYGRLGPTGVVPVGGTPVATEDESVAWRPVALTGDAAPPPGAEVVRLIADDRSASTGGWLAFTAPMERPWVPLQQYLPADAPVGLPWQIGFLFPCQRQPRQQDGITEPAVAAVAFGATVDDALADWTYDPGRGGLLGHAGREAPGGEPTLLTTRVRGVGDAIDDVHVFDLRPPYPADGYDLTRDRRTESGLP</sequence>
<feature type="transmembrane region" description="Helical" evidence="12">
    <location>
        <begin position="292"/>
        <end position="311"/>
    </location>
</feature>
<feature type="compositionally biased region" description="Pro residues" evidence="11">
    <location>
        <begin position="799"/>
        <end position="812"/>
    </location>
</feature>
<evidence type="ECO:0000256" key="8">
    <source>
        <dbReference type="ARBA" id="ARBA00022989"/>
    </source>
</evidence>
<evidence type="ECO:0000256" key="4">
    <source>
        <dbReference type="ARBA" id="ARBA00022475"/>
    </source>
</evidence>
<feature type="transmembrane region" description="Helical" evidence="12">
    <location>
        <begin position="653"/>
        <end position="676"/>
    </location>
</feature>
<dbReference type="Gene3D" id="2.60.120.610">
    <property type="entry name" value="arabinofuranosyltransferase like domain"/>
    <property type="match status" value="1"/>
</dbReference>
<evidence type="ECO:0000313" key="17">
    <source>
        <dbReference type="Proteomes" id="UP001596175"/>
    </source>
</evidence>
<keyword evidence="9 12" id="KW-0472">Membrane</keyword>
<feature type="domain" description="Arabinosyltransferas concanavalin like" evidence="15">
    <location>
        <begin position="55"/>
        <end position="176"/>
    </location>
</feature>
<organism evidence="16 17">
    <name type="scientific">Actinomycetospora rhizophila</name>
    <dbReference type="NCBI Taxonomy" id="1416876"/>
    <lineage>
        <taxon>Bacteria</taxon>
        <taxon>Bacillati</taxon>
        <taxon>Actinomycetota</taxon>
        <taxon>Actinomycetes</taxon>
        <taxon>Pseudonocardiales</taxon>
        <taxon>Pseudonocardiaceae</taxon>
        <taxon>Actinomycetospora</taxon>
    </lineage>
</organism>
<evidence type="ECO:0000259" key="14">
    <source>
        <dbReference type="Pfam" id="PF14896"/>
    </source>
</evidence>
<feature type="region of interest" description="Disordered" evidence="11">
    <location>
        <begin position="1"/>
        <end position="22"/>
    </location>
</feature>
<dbReference type="InterPro" id="IPR040920">
    <property type="entry name" value="Arabino_trans_N"/>
</dbReference>
<evidence type="ECO:0000259" key="15">
    <source>
        <dbReference type="Pfam" id="PF17689"/>
    </source>
</evidence>
<protein>
    <submittedName>
        <fullName evidence="16">Arabinosyltransferase domain-containing protein</fullName>
    </submittedName>
</protein>
<evidence type="ECO:0000256" key="7">
    <source>
        <dbReference type="ARBA" id="ARBA00022692"/>
    </source>
</evidence>
<comment type="function">
    <text evidence="1">Arabinosyl transferase responsible for the polymerization of arabinose into the arabinan of arabinogalactan.</text>
</comment>
<evidence type="ECO:0000256" key="9">
    <source>
        <dbReference type="ARBA" id="ARBA00023136"/>
    </source>
</evidence>
<dbReference type="RefSeq" id="WP_378023939.1">
    <property type="nucleotide sequence ID" value="NZ_JBHSKG010000018.1"/>
</dbReference>
<evidence type="ECO:0000259" key="13">
    <source>
        <dbReference type="Pfam" id="PF04602"/>
    </source>
</evidence>
<keyword evidence="7 12" id="KW-0812">Transmembrane</keyword>
<keyword evidence="10" id="KW-0961">Cell wall biogenesis/degradation</keyword>
<evidence type="ECO:0000256" key="11">
    <source>
        <dbReference type="SAM" id="MobiDB-lite"/>
    </source>
</evidence>
<feature type="transmembrane region" description="Helical" evidence="12">
    <location>
        <begin position="428"/>
        <end position="444"/>
    </location>
</feature>
<feature type="transmembrane region" description="Helical" evidence="12">
    <location>
        <begin position="731"/>
        <end position="751"/>
    </location>
</feature>
<feature type="transmembrane region" description="Helical" evidence="12">
    <location>
        <begin position="451"/>
        <end position="478"/>
    </location>
</feature>
<dbReference type="Proteomes" id="UP001596175">
    <property type="component" value="Unassembled WGS sequence"/>
</dbReference>
<evidence type="ECO:0000256" key="12">
    <source>
        <dbReference type="SAM" id="Phobius"/>
    </source>
</evidence>
<evidence type="ECO:0000256" key="10">
    <source>
        <dbReference type="ARBA" id="ARBA00023316"/>
    </source>
</evidence>
<comment type="caution">
    <text evidence="16">The sequence shown here is derived from an EMBL/GenBank/DDBJ whole genome shotgun (WGS) entry which is preliminary data.</text>
</comment>
<feature type="transmembrane region" description="Helical" evidence="12">
    <location>
        <begin position="702"/>
        <end position="719"/>
    </location>
</feature>
<keyword evidence="5" id="KW-0328">Glycosyltransferase</keyword>
<comment type="similarity">
    <text evidence="3">Belongs to the emb family.</text>
</comment>
<keyword evidence="6" id="KW-0808">Transferase</keyword>
<feature type="transmembrane region" description="Helical" evidence="12">
    <location>
        <begin position="363"/>
        <end position="384"/>
    </location>
</feature>
<accession>A0ABV9ZJX2</accession>
<dbReference type="Pfam" id="PF04602">
    <property type="entry name" value="Arabinose_trans"/>
    <property type="match status" value="1"/>
</dbReference>
<feature type="transmembrane region" description="Helical" evidence="12">
    <location>
        <begin position="619"/>
        <end position="641"/>
    </location>
</feature>
<reference evidence="17" key="1">
    <citation type="journal article" date="2019" name="Int. J. Syst. Evol. Microbiol.">
        <title>The Global Catalogue of Microorganisms (GCM) 10K type strain sequencing project: providing services to taxonomists for standard genome sequencing and annotation.</title>
        <authorList>
            <consortium name="The Broad Institute Genomics Platform"/>
            <consortium name="The Broad Institute Genome Sequencing Center for Infectious Disease"/>
            <person name="Wu L."/>
            <person name="Ma J."/>
        </authorList>
    </citation>
    <scope>NUCLEOTIDE SEQUENCE [LARGE SCALE GENOMIC DNA]</scope>
    <source>
        <strain evidence="17">XZYJ18</strain>
    </source>
</reference>
<dbReference type="Gene3D" id="2.60.120.940">
    <property type="entry name" value="EmbC, C-terminal domain, subdomain 2"/>
    <property type="match status" value="1"/>
</dbReference>
<evidence type="ECO:0000313" key="16">
    <source>
        <dbReference type="EMBL" id="MFC5141798.1"/>
    </source>
</evidence>
<feature type="transmembrane region" description="Helical" evidence="12">
    <location>
        <begin position="564"/>
        <end position="585"/>
    </location>
</feature>
<dbReference type="Pfam" id="PF17689">
    <property type="entry name" value="Arabino_trans_N"/>
    <property type="match status" value="1"/>
</dbReference>
<dbReference type="InterPro" id="IPR042486">
    <property type="entry name" value="Arabino_trans_C_2"/>
</dbReference>
<comment type="subcellular location">
    <subcellularLocation>
        <location evidence="2">Cell membrane</location>
        <topology evidence="2">Multi-pass membrane protein</topology>
    </subcellularLocation>
</comment>
<name>A0ABV9ZJX2_9PSEU</name>
<feature type="region of interest" description="Disordered" evidence="11">
    <location>
        <begin position="799"/>
        <end position="825"/>
    </location>
</feature>